<organism evidence="2 3">
    <name type="scientific">Athelia psychrophila</name>
    <dbReference type="NCBI Taxonomy" id="1759441"/>
    <lineage>
        <taxon>Eukaryota</taxon>
        <taxon>Fungi</taxon>
        <taxon>Dikarya</taxon>
        <taxon>Basidiomycota</taxon>
        <taxon>Agaricomycotina</taxon>
        <taxon>Agaricomycetes</taxon>
        <taxon>Agaricomycetidae</taxon>
        <taxon>Atheliales</taxon>
        <taxon>Atheliaceae</taxon>
        <taxon>Athelia</taxon>
    </lineage>
</organism>
<proteinExistence type="predicted"/>
<feature type="non-terminal residue" evidence="2">
    <location>
        <position position="1"/>
    </location>
</feature>
<dbReference type="AlphaFoldDB" id="A0A166MJ18"/>
<dbReference type="Proteomes" id="UP000076532">
    <property type="component" value="Unassembled WGS sequence"/>
</dbReference>
<accession>A0A166MJ18</accession>
<feature type="compositionally biased region" description="Basic and acidic residues" evidence="1">
    <location>
        <begin position="82"/>
        <end position="94"/>
    </location>
</feature>
<dbReference type="OrthoDB" id="21204at2759"/>
<sequence>AEERQAADALEREIAKRKWVYEHRLSAKHIASNPYTRYRPAPAPAAFAANPVLVARATAFLRRELCLWDDHRRRLTHHLRCQSDEGGGRTERGGRAAARGVPRRGRAGGGGALRARGLRVSAPAMPRFECLRLHRPIRHPQEHPAPRSAVSESTVAPRTIAFSFSVSVSVAFSVSRAGI</sequence>
<dbReference type="EMBL" id="KV417529">
    <property type="protein sequence ID" value="KZP24049.1"/>
    <property type="molecule type" value="Genomic_DNA"/>
</dbReference>
<keyword evidence="3" id="KW-1185">Reference proteome</keyword>
<evidence type="ECO:0000313" key="2">
    <source>
        <dbReference type="EMBL" id="KZP24049.1"/>
    </source>
</evidence>
<reference evidence="2 3" key="1">
    <citation type="journal article" date="2016" name="Mol. Biol. Evol.">
        <title>Comparative Genomics of Early-Diverging Mushroom-Forming Fungi Provides Insights into the Origins of Lignocellulose Decay Capabilities.</title>
        <authorList>
            <person name="Nagy L.G."/>
            <person name="Riley R."/>
            <person name="Tritt A."/>
            <person name="Adam C."/>
            <person name="Daum C."/>
            <person name="Floudas D."/>
            <person name="Sun H."/>
            <person name="Yadav J.S."/>
            <person name="Pangilinan J."/>
            <person name="Larsson K.H."/>
            <person name="Matsuura K."/>
            <person name="Barry K."/>
            <person name="Labutti K."/>
            <person name="Kuo R."/>
            <person name="Ohm R.A."/>
            <person name="Bhattacharya S.S."/>
            <person name="Shirouzu T."/>
            <person name="Yoshinaga Y."/>
            <person name="Martin F.M."/>
            <person name="Grigoriev I.V."/>
            <person name="Hibbett D.S."/>
        </authorList>
    </citation>
    <scope>NUCLEOTIDE SEQUENCE [LARGE SCALE GENOMIC DNA]</scope>
    <source>
        <strain evidence="2 3">CBS 109695</strain>
    </source>
</reference>
<evidence type="ECO:0000256" key="1">
    <source>
        <dbReference type="SAM" id="MobiDB-lite"/>
    </source>
</evidence>
<evidence type="ECO:0000313" key="3">
    <source>
        <dbReference type="Proteomes" id="UP000076532"/>
    </source>
</evidence>
<feature type="region of interest" description="Disordered" evidence="1">
    <location>
        <begin position="82"/>
        <end position="112"/>
    </location>
</feature>
<gene>
    <name evidence="2" type="ORF">FIBSPDRAFT_857841</name>
</gene>
<name>A0A166MJ18_9AGAM</name>
<protein>
    <submittedName>
        <fullName evidence="2">Uncharacterized protein</fullName>
    </submittedName>
</protein>
<dbReference type="STRING" id="436010.A0A166MJ18"/>